<dbReference type="OrthoDB" id="9776324at2"/>
<feature type="transmembrane region" description="Helical" evidence="10">
    <location>
        <begin position="94"/>
        <end position="114"/>
    </location>
</feature>
<dbReference type="GO" id="GO:0042910">
    <property type="term" value="F:xenobiotic transmembrane transporter activity"/>
    <property type="evidence" value="ECO:0007669"/>
    <property type="project" value="InterPro"/>
</dbReference>
<keyword evidence="7" id="KW-0406">Ion transport</keyword>
<feature type="transmembrane region" description="Helical" evidence="10">
    <location>
        <begin position="14"/>
        <end position="34"/>
    </location>
</feature>
<comment type="subcellular location">
    <subcellularLocation>
        <location evidence="1">Cell membrane</location>
        <topology evidence="1">Multi-pass membrane protein</topology>
    </subcellularLocation>
</comment>
<feature type="transmembrane region" description="Helical" evidence="10">
    <location>
        <begin position="269"/>
        <end position="296"/>
    </location>
</feature>
<dbReference type="InterPro" id="IPR048279">
    <property type="entry name" value="MdtK-like"/>
</dbReference>
<evidence type="ECO:0000256" key="1">
    <source>
        <dbReference type="ARBA" id="ARBA00004651"/>
    </source>
</evidence>
<evidence type="ECO:0000256" key="6">
    <source>
        <dbReference type="ARBA" id="ARBA00022989"/>
    </source>
</evidence>
<evidence type="ECO:0000256" key="9">
    <source>
        <dbReference type="ARBA" id="ARBA00031636"/>
    </source>
</evidence>
<dbReference type="InterPro" id="IPR002528">
    <property type="entry name" value="MATE_fam"/>
</dbReference>
<dbReference type="InterPro" id="IPR050222">
    <property type="entry name" value="MATE_MdtK"/>
</dbReference>
<dbReference type="RefSeq" id="WP_116495679.1">
    <property type="nucleotide sequence ID" value="NZ_QENZ01000003.1"/>
</dbReference>
<dbReference type="GO" id="GO:0015297">
    <property type="term" value="F:antiporter activity"/>
    <property type="evidence" value="ECO:0007669"/>
    <property type="project" value="UniProtKB-KW"/>
</dbReference>
<keyword evidence="3" id="KW-0050">Antiport</keyword>
<keyword evidence="8 10" id="KW-0472">Membrane</keyword>
<keyword evidence="5 10" id="KW-0812">Transmembrane</keyword>
<dbReference type="EMBL" id="QENZ01000003">
    <property type="protein sequence ID" value="PVX52124.1"/>
    <property type="molecule type" value="Genomic_DNA"/>
</dbReference>
<feature type="transmembrane region" description="Helical" evidence="10">
    <location>
        <begin position="165"/>
        <end position="186"/>
    </location>
</feature>
<comment type="caution">
    <text evidence="11">The sequence shown here is derived from an EMBL/GenBank/DDBJ whole genome shotgun (WGS) entry which is preliminary data.</text>
</comment>
<gene>
    <name evidence="11" type="ORF">C7377_0424</name>
</gene>
<dbReference type="Pfam" id="PF01554">
    <property type="entry name" value="MatE"/>
    <property type="match status" value="2"/>
</dbReference>
<dbReference type="AlphaFoldDB" id="A0A7L4USX5"/>
<dbReference type="PANTHER" id="PTHR43298">
    <property type="entry name" value="MULTIDRUG RESISTANCE PROTEIN NORM-RELATED"/>
    <property type="match status" value="1"/>
</dbReference>
<reference evidence="11 12" key="1">
    <citation type="submission" date="2018-05" db="EMBL/GenBank/DDBJ databases">
        <title>Genomic Encyclopedia of Type Strains, Phase IV (KMG-IV): sequencing the most valuable type-strain genomes for metagenomic binning, comparative biology and taxonomic classification.</title>
        <authorList>
            <person name="Goeker M."/>
        </authorList>
    </citation>
    <scope>NUCLEOTIDE SEQUENCE [LARGE SCALE GENOMIC DNA]</scope>
    <source>
        <strain evidence="11 12">DSM 28579</strain>
    </source>
</reference>
<evidence type="ECO:0000313" key="12">
    <source>
        <dbReference type="Proteomes" id="UP000251835"/>
    </source>
</evidence>
<dbReference type="NCBIfam" id="TIGR00797">
    <property type="entry name" value="matE"/>
    <property type="match status" value="1"/>
</dbReference>
<evidence type="ECO:0000256" key="2">
    <source>
        <dbReference type="ARBA" id="ARBA00022448"/>
    </source>
</evidence>
<feature type="transmembrane region" description="Helical" evidence="10">
    <location>
        <begin position="383"/>
        <end position="406"/>
    </location>
</feature>
<proteinExistence type="predicted"/>
<keyword evidence="6 10" id="KW-1133">Transmembrane helix</keyword>
<feature type="transmembrane region" description="Helical" evidence="10">
    <location>
        <begin position="412"/>
        <end position="433"/>
    </location>
</feature>
<feature type="transmembrane region" description="Helical" evidence="10">
    <location>
        <begin position="54"/>
        <end position="82"/>
    </location>
</feature>
<dbReference type="GO" id="GO:0006811">
    <property type="term" value="P:monoatomic ion transport"/>
    <property type="evidence" value="ECO:0007669"/>
    <property type="project" value="UniProtKB-KW"/>
</dbReference>
<keyword evidence="4" id="KW-1003">Cell membrane</keyword>
<feature type="transmembrane region" description="Helical" evidence="10">
    <location>
        <begin position="355"/>
        <end position="376"/>
    </location>
</feature>
<dbReference type="PANTHER" id="PTHR43298:SF2">
    <property type="entry name" value="FMN_FAD EXPORTER YEEO-RELATED"/>
    <property type="match status" value="1"/>
</dbReference>
<evidence type="ECO:0000256" key="5">
    <source>
        <dbReference type="ARBA" id="ARBA00022692"/>
    </source>
</evidence>
<protein>
    <recommendedName>
        <fullName evidence="9">Multidrug-efflux transporter</fullName>
    </recommendedName>
</protein>
<evidence type="ECO:0000256" key="8">
    <source>
        <dbReference type="ARBA" id="ARBA00023136"/>
    </source>
</evidence>
<evidence type="ECO:0000256" key="3">
    <source>
        <dbReference type="ARBA" id="ARBA00022449"/>
    </source>
</evidence>
<feature type="transmembrane region" description="Helical" evidence="10">
    <location>
        <begin position="236"/>
        <end position="257"/>
    </location>
</feature>
<dbReference type="Proteomes" id="UP000251835">
    <property type="component" value="Unassembled WGS sequence"/>
</dbReference>
<evidence type="ECO:0000256" key="10">
    <source>
        <dbReference type="SAM" id="Phobius"/>
    </source>
</evidence>
<evidence type="ECO:0000256" key="4">
    <source>
        <dbReference type="ARBA" id="ARBA00022475"/>
    </source>
</evidence>
<feature type="transmembrane region" description="Helical" evidence="10">
    <location>
        <begin position="134"/>
        <end position="158"/>
    </location>
</feature>
<name>A0A7L4USX5_BALHA</name>
<dbReference type="CDD" id="cd13138">
    <property type="entry name" value="MATE_yoeA_like"/>
    <property type="match status" value="1"/>
</dbReference>
<evidence type="ECO:0000313" key="11">
    <source>
        <dbReference type="EMBL" id="PVX52124.1"/>
    </source>
</evidence>
<feature type="transmembrane region" description="Helical" evidence="10">
    <location>
        <begin position="317"/>
        <end position="335"/>
    </location>
</feature>
<sequence length="454" mass="49829">MANNFTTGKPSRQLFWFAVPILLGNVFQQFYNIVDSAVVGRLIGNDALGAVGASYPVIFAIISLISGIAGGFTIVVSQYFGARQYDNVKATITTMYFFIFFFSALASILALIFSKEIFLLLDLPIELLDLATRYINIYMSGIILFFGYAATTAILRGLGDSKTPLYFLIFSTLLNISLDLLFVYVLGYGVEGVAYATIIAQGIAFIAISIYVHHKNVHLRINFSSLKFDFDIFKKAIRIGLPSGIQMVAVSVGMVIISRLVNGFGTEVIAAYSVAMRIDSLAVMPAMAYSQAVASFTGQNMGAGKFSRVMSGYKTSLSQSLIICVIMTAVIVIFGENLMGIFTEDPEIIRIGKEYLVIVSSFYALFVILFNSNGVLRGAGDTLIPMFVTIVALWIVRIPVAYYLAGFMGETGVWWSVPAGWAVGATFSTLYFFSGKWRTKGVVKHFPKEEMLEE</sequence>
<organism evidence="11 12">
    <name type="scientific">Balneicella halophila</name>
    <dbReference type="NCBI Taxonomy" id="1537566"/>
    <lineage>
        <taxon>Bacteria</taxon>
        <taxon>Pseudomonadati</taxon>
        <taxon>Bacteroidota</taxon>
        <taxon>Bacteroidia</taxon>
        <taxon>Bacteroidales</taxon>
        <taxon>Balneicellaceae</taxon>
        <taxon>Balneicella</taxon>
    </lineage>
</organism>
<evidence type="ECO:0000256" key="7">
    <source>
        <dbReference type="ARBA" id="ARBA00023065"/>
    </source>
</evidence>
<keyword evidence="2" id="KW-0813">Transport</keyword>
<keyword evidence="12" id="KW-1185">Reference proteome</keyword>
<dbReference type="GO" id="GO:0005886">
    <property type="term" value="C:plasma membrane"/>
    <property type="evidence" value="ECO:0007669"/>
    <property type="project" value="UniProtKB-SubCell"/>
</dbReference>
<dbReference type="PIRSF" id="PIRSF006603">
    <property type="entry name" value="DinF"/>
    <property type="match status" value="1"/>
</dbReference>
<accession>A0A7L4USX5</accession>
<feature type="transmembrane region" description="Helical" evidence="10">
    <location>
        <begin position="192"/>
        <end position="212"/>
    </location>
</feature>